<evidence type="ECO:0000256" key="4">
    <source>
        <dbReference type="ARBA" id="ARBA00022490"/>
    </source>
</evidence>
<dbReference type="PANTHER" id="PTHR48075:SF1">
    <property type="entry name" value="LAMBDA-CRYSTALLIN HOMOLOG"/>
    <property type="match status" value="1"/>
</dbReference>
<dbReference type="GO" id="GO:0005737">
    <property type="term" value="C:cytoplasm"/>
    <property type="evidence" value="ECO:0007669"/>
    <property type="project" value="UniProtKB-SubCell"/>
</dbReference>
<comment type="caution">
    <text evidence="13">The sequence shown here is derived from an EMBL/GenBank/DDBJ whole genome shotgun (WGS) entry which is preliminary data.</text>
</comment>
<dbReference type="Gene3D" id="1.10.1040.10">
    <property type="entry name" value="N-(1-d-carboxylethyl)-l-norvaline Dehydrogenase, domain 2"/>
    <property type="match status" value="1"/>
</dbReference>
<comment type="subcellular location">
    <subcellularLocation>
        <location evidence="1">Cytoplasm</location>
    </subcellularLocation>
</comment>
<evidence type="ECO:0000256" key="8">
    <source>
        <dbReference type="ARBA" id="ARBA00038962"/>
    </source>
</evidence>
<keyword evidence="5" id="KW-0597">Phosphoprotein</keyword>
<evidence type="ECO:0000259" key="12">
    <source>
        <dbReference type="Pfam" id="PF02737"/>
    </source>
</evidence>
<evidence type="ECO:0000256" key="3">
    <source>
        <dbReference type="ARBA" id="ARBA00011738"/>
    </source>
</evidence>
<dbReference type="Gene3D" id="3.40.50.720">
    <property type="entry name" value="NAD(P)-binding Rossmann-like Domain"/>
    <property type="match status" value="1"/>
</dbReference>
<protein>
    <recommendedName>
        <fullName evidence="9">L-gulonate 3-dehydrogenase</fullName>
        <ecNumber evidence="8">1.1.1.45</ecNumber>
    </recommendedName>
    <alternativeName>
        <fullName evidence="9">L-gulonate 3-dehydrogenase</fullName>
    </alternativeName>
</protein>
<comment type="similarity">
    <text evidence="2">Belongs to the 3-hydroxyacyl-CoA dehydrogenase family.</text>
</comment>
<feature type="site" description="Important for catalytic activity" evidence="10">
    <location>
        <position position="139"/>
    </location>
</feature>
<keyword evidence="6" id="KW-0560">Oxidoreductase</keyword>
<accession>A0A2A9PA97</accession>
<evidence type="ECO:0000259" key="11">
    <source>
        <dbReference type="Pfam" id="PF00725"/>
    </source>
</evidence>
<evidence type="ECO:0000256" key="10">
    <source>
        <dbReference type="PIRSR" id="PIRSR000105-1"/>
    </source>
</evidence>
<name>A0A2A9PA97_OPHUN</name>
<evidence type="ECO:0000313" key="13">
    <source>
        <dbReference type="EMBL" id="PFH57780.1"/>
    </source>
</evidence>
<proteinExistence type="inferred from homology"/>
<comment type="subunit">
    <text evidence="3">Homodimer.</text>
</comment>
<evidence type="ECO:0000256" key="1">
    <source>
        <dbReference type="ARBA" id="ARBA00004496"/>
    </source>
</evidence>
<dbReference type="InterPro" id="IPR036291">
    <property type="entry name" value="NAD(P)-bd_dom_sf"/>
</dbReference>
<dbReference type="AlphaFoldDB" id="A0A2A9PA97"/>
<dbReference type="InterPro" id="IPR013328">
    <property type="entry name" value="6PGD_dom2"/>
</dbReference>
<evidence type="ECO:0000256" key="2">
    <source>
        <dbReference type="ARBA" id="ARBA00009463"/>
    </source>
</evidence>
<dbReference type="InterPro" id="IPR022694">
    <property type="entry name" value="3-OHacyl-CoA_DH"/>
</dbReference>
<gene>
    <name evidence="13" type="ORF">XA68_14568</name>
</gene>
<evidence type="ECO:0000256" key="6">
    <source>
        <dbReference type="ARBA" id="ARBA00023002"/>
    </source>
</evidence>
<reference evidence="13 14" key="2">
    <citation type="journal article" date="2017" name="Sci. Rep.">
        <title>Ant-infecting Ophiocordyceps genomes reveal a high diversity of potential behavioral manipulation genes and a possible major role for enterotoxins.</title>
        <authorList>
            <person name="de Bekker C."/>
            <person name="Ohm R.A."/>
            <person name="Evans H.C."/>
            <person name="Brachmann A."/>
            <person name="Hughes D.P."/>
        </authorList>
    </citation>
    <scope>NUCLEOTIDE SEQUENCE [LARGE SCALE GENOMIC DNA]</scope>
    <source>
        <strain evidence="13 14">SC16a</strain>
    </source>
</reference>
<dbReference type="GO" id="GO:0050104">
    <property type="term" value="F:L-gulonate 3-dehydrogenase activity"/>
    <property type="evidence" value="ECO:0007669"/>
    <property type="project" value="UniProtKB-EC"/>
</dbReference>
<keyword evidence="14" id="KW-1185">Reference proteome</keyword>
<dbReference type="GO" id="GO:0070403">
    <property type="term" value="F:NAD+ binding"/>
    <property type="evidence" value="ECO:0007669"/>
    <property type="project" value="InterPro"/>
</dbReference>
<dbReference type="Pfam" id="PF00725">
    <property type="entry name" value="3HCDH"/>
    <property type="match status" value="1"/>
</dbReference>
<evidence type="ECO:0000256" key="9">
    <source>
        <dbReference type="ARBA" id="ARBA00042709"/>
    </source>
</evidence>
<sequence length="317" mass="34113">MAIKTVGVIGTGVIGSSWTGLFLAHGLRVLVSDPAPDAEKKLAEYLDGIWPTMQAIGLTPGASLSNYTFVGPSMDAHYAEVDFIQENAPEKPELKAKVIGEIDAGTRPDVVIASSSSGIPSSRFISQCTKKPGRVLIGHPFNPPHMMPLVEVVPHPKTDETSIEKAMTFYRSIGRKPIHIRKEVPGFAANRLQAALCQEAYSLVRRGILSAQDLDDCMTNSLGPRWAVMGPLMANAMGGGGGAEGFKHLLEHIGPGAQVWLKDMQEHDFQWDEAGINAVSVSVAEELKGKSVEALERQRDKQLVELLGITNPKATDG</sequence>
<keyword evidence="4" id="KW-0963">Cytoplasm</keyword>
<dbReference type="SUPFAM" id="SSF48179">
    <property type="entry name" value="6-phosphogluconate dehydrogenase C-terminal domain-like"/>
    <property type="match status" value="1"/>
</dbReference>
<dbReference type="Proteomes" id="UP000037136">
    <property type="component" value="Unassembled WGS sequence"/>
</dbReference>
<organism evidence="13 14">
    <name type="scientific">Ophiocordyceps unilateralis</name>
    <name type="common">Zombie-ant fungus</name>
    <name type="synonym">Torrubia unilateralis</name>
    <dbReference type="NCBI Taxonomy" id="268505"/>
    <lineage>
        <taxon>Eukaryota</taxon>
        <taxon>Fungi</taxon>
        <taxon>Dikarya</taxon>
        <taxon>Ascomycota</taxon>
        <taxon>Pezizomycotina</taxon>
        <taxon>Sordariomycetes</taxon>
        <taxon>Hypocreomycetidae</taxon>
        <taxon>Hypocreales</taxon>
        <taxon>Ophiocordycipitaceae</taxon>
        <taxon>Ophiocordyceps</taxon>
    </lineage>
</organism>
<dbReference type="OrthoDB" id="2021159at2759"/>
<keyword evidence="7" id="KW-0520">NAD</keyword>
<dbReference type="InterPro" id="IPR008927">
    <property type="entry name" value="6-PGluconate_DH-like_C_sf"/>
</dbReference>
<dbReference type="PANTHER" id="PTHR48075">
    <property type="entry name" value="3-HYDROXYACYL-COA DEHYDROGENASE FAMILY PROTEIN"/>
    <property type="match status" value="1"/>
</dbReference>
<dbReference type="EMBL" id="LAZP02000366">
    <property type="protein sequence ID" value="PFH57780.1"/>
    <property type="molecule type" value="Genomic_DNA"/>
</dbReference>
<evidence type="ECO:0000313" key="14">
    <source>
        <dbReference type="Proteomes" id="UP000037136"/>
    </source>
</evidence>
<evidence type="ECO:0000256" key="7">
    <source>
        <dbReference type="ARBA" id="ARBA00023027"/>
    </source>
</evidence>
<evidence type="ECO:0000256" key="5">
    <source>
        <dbReference type="ARBA" id="ARBA00022553"/>
    </source>
</evidence>
<dbReference type="STRING" id="268505.A0A2A9PA97"/>
<feature type="domain" description="3-hydroxyacyl-CoA dehydrogenase C-terminal" evidence="11">
    <location>
        <begin position="186"/>
        <end position="249"/>
    </location>
</feature>
<dbReference type="GO" id="GO:0006631">
    <property type="term" value="P:fatty acid metabolic process"/>
    <property type="evidence" value="ECO:0007669"/>
    <property type="project" value="InterPro"/>
</dbReference>
<dbReference type="Pfam" id="PF02737">
    <property type="entry name" value="3HCDH_N"/>
    <property type="match status" value="1"/>
</dbReference>
<feature type="domain" description="3-hydroxyacyl-CoA dehydrogenase NAD binding" evidence="12">
    <location>
        <begin position="5"/>
        <end position="182"/>
    </location>
</feature>
<dbReference type="InterPro" id="IPR006108">
    <property type="entry name" value="3HC_DH_C"/>
</dbReference>
<reference evidence="13 14" key="1">
    <citation type="journal article" date="2015" name="BMC Genomics">
        <title>Gene expression during zombie ant biting behavior reflects the complexity underlying fungal parasitic behavioral manipulation.</title>
        <authorList>
            <person name="de Bekker C."/>
            <person name="Ohm R.A."/>
            <person name="Loreto R.G."/>
            <person name="Sebastian A."/>
            <person name="Albert I."/>
            <person name="Merrow M."/>
            <person name="Brachmann A."/>
            <person name="Hughes D.P."/>
        </authorList>
    </citation>
    <scope>NUCLEOTIDE SEQUENCE [LARGE SCALE GENOMIC DNA]</scope>
    <source>
        <strain evidence="13 14">SC16a</strain>
    </source>
</reference>
<dbReference type="EC" id="1.1.1.45" evidence="8"/>
<dbReference type="InterPro" id="IPR006176">
    <property type="entry name" value="3-OHacyl-CoA_DH_NAD-bd"/>
</dbReference>
<dbReference type="PIRSF" id="PIRSF000105">
    <property type="entry name" value="HCDH"/>
    <property type="match status" value="1"/>
</dbReference>
<dbReference type="SUPFAM" id="SSF51735">
    <property type="entry name" value="NAD(P)-binding Rossmann-fold domains"/>
    <property type="match status" value="1"/>
</dbReference>